<dbReference type="RefSeq" id="WP_113957763.1">
    <property type="nucleotide sequence ID" value="NZ_QNRR01000002.1"/>
</dbReference>
<accession>A0A366HTJ2</accession>
<gene>
    <name evidence="2" type="ORF">DES53_102620</name>
</gene>
<keyword evidence="1" id="KW-0472">Membrane</keyword>
<evidence type="ECO:0000313" key="2">
    <source>
        <dbReference type="EMBL" id="RBP46234.1"/>
    </source>
</evidence>
<keyword evidence="1" id="KW-1133">Transmembrane helix</keyword>
<feature type="transmembrane region" description="Helical" evidence="1">
    <location>
        <begin position="200"/>
        <end position="223"/>
    </location>
</feature>
<evidence type="ECO:0000256" key="1">
    <source>
        <dbReference type="SAM" id="Phobius"/>
    </source>
</evidence>
<keyword evidence="1" id="KW-0812">Transmembrane</keyword>
<comment type="caution">
    <text evidence="2">The sequence shown here is derived from an EMBL/GenBank/DDBJ whole genome shotgun (WGS) entry which is preliminary data.</text>
</comment>
<dbReference type="AlphaFoldDB" id="A0A366HTJ2"/>
<dbReference type="OrthoDB" id="9784298at2"/>
<name>A0A366HTJ2_9BACT</name>
<dbReference type="Proteomes" id="UP000253426">
    <property type="component" value="Unassembled WGS sequence"/>
</dbReference>
<dbReference type="PANTHER" id="PTHR36434">
    <property type="entry name" value="MEMBRANE PROTEASE YUGP-RELATED"/>
    <property type="match status" value="1"/>
</dbReference>
<proteinExistence type="predicted"/>
<dbReference type="EMBL" id="QNRR01000002">
    <property type="protein sequence ID" value="RBP46234.1"/>
    <property type="molecule type" value="Genomic_DNA"/>
</dbReference>
<keyword evidence="3" id="KW-1185">Reference proteome</keyword>
<reference evidence="2 3" key="1">
    <citation type="submission" date="2018-06" db="EMBL/GenBank/DDBJ databases">
        <title>Genomic Encyclopedia of Type Strains, Phase IV (KMG-IV): sequencing the most valuable type-strain genomes for metagenomic binning, comparative biology and taxonomic classification.</title>
        <authorList>
            <person name="Goeker M."/>
        </authorList>
    </citation>
    <scope>NUCLEOTIDE SEQUENCE [LARGE SCALE GENOMIC DNA]</scope>
    <source>
        <strain evidence="2 3">DSM 25532</strain>
    </source>
</reference>
<dbReference type="PANTHER" id="PTHR36434:SF1">
    <property type="entry name" value="MEMBRANE PROTEASE YUGP-RELATED"/>
    <property type="match status" value="1"/>
</dbReference>
<dbReference type="Pfam" id="PF04298">
    <property type="entry name" value="Zn_peptidase_2"/>
    <property type="match status" value="1"/>
</dbReference>
<evidence type="ECO:0008006" key="4">
    <source>
        <dbReference type="Google" id="ProtNLM"/>
    </source>
</evidence>
<protein>
    <recommendedName>
        <fullName evidence="4">Zinc metallopeptidase</fullName>
    </recommendedName>
</protein>
<feature type="transmembrane region" description="Helical" evidence="1">
    <location>
        <begin position="139"/>
        <end position="161"/>
    </location>
</feature>
<organism evidence="2 3">
    <name type="scientific">Roseimicrobium gellanilyticum</name>
    <dbReference type="NCBI Taxonomy" id="748857"/>
    <lineage>
        <taxon>Bacteria</taxon>
        <taxon>Pseudomonadati</taxon>
        <taxon>Verrucomicrobiota</taxon>
        <taxon>Verrucomicrobiia</taxon>
        <taxon>Verrucomicrobiales</taxon>
        <taxon>Verrucomicrobiaceae</taxon>
        <taxon>Roseimicrobium</taxon>
    </lineage>
</organism>
<sequence>MIWLLFFGTLALSLWASWRVKSVYRKHLQTPVANGMTGAQAAALILERAGIHDVQIYEHQEMLGDHYDPMHKRLVLSTDNYHGRSASAVGVAAHEAGHAIQHKVAYAPLHWRMAAVGATTFASQIVMWLPLLGMFTNIIAPYTGLMIMAVAWGVIMLFNLVTLPVEFDATRRAKLVLNDLGIVRSQEEASAVSSVLRAAAWTYVAAFITSLAYLLWHLLPLILGGRSSSNE</sequence>
<evidence type="ECO:0000313" key="3">
    <source>
        <dbReference type="Proteomes" id="UP000253426"/>
    </source>
</evidence>
<dbReference type="InterPro" id="IPR007395">
    <property type="entry name" value="Zn_peptidase_2"/>
</dbReference>